<keyword evidence="1" id="KW-0560">Oxidoreductase</keyword>
<dbReference type="RefSeq" id="WP_303540261.1">
    <property type="nucleotide sequence ID" value="NZ_JAUOTP010000002.1"/>
</dbReference>
<dbReference type="InterPro" id="IPR008775">
    <property type="entry name" value="Phytyl_CoA_dOase-like"/>
</dbReference>
<accession>A0ABT8Y5P9</accession>
<keyword evidence="2" id="KW-1185">Reference proteome</keyword>
<reference evidence="1" key="1">
    <citation type="submission" date="2023-07" db="EMBL/GenBank/DDBJ databases">
        <authorList>
            <person name="Kim M."/>
        </authorList>
    </citation>
    <scope>NUCLEOTIDE SEQUENCE</scope>
    <source>
        <strain evidence="1">BIUV-7</strain>
    </source>
</reference>
<dbReference type="SUPFAM" id="SSF51197">
    <property type="entry name" value="Clavaminate synthase-like"/>
    <property type="match status" value="1"/>
</dbReference>
<protein>
    <submittedName>
        <fullName evidence="1">Phytanoyl-CoA dioxygenase family protein</fullName>
    </submittedName>
</protein>
<dbReference type="GO" id="GO:0051213">
    <property type="term" value="F:dioxygenase activity"/>
    <property type="evidence" value="ECO:0007669"/>
    <property type="project" value="UniProtKB-KW"/>
</dbReference>
<proteinExistence type="predicted"/>
<sequence>MTVLRRLLLPWWALQLATSAKSFCDNPLIGSPRLNARGLHIARVRLAARMAAARRRRLARFVPPDLAVAFDRDGFVLISDFLAPDAFAALREQALAAALPAREVIQGDTVTRRIGMDSEALAAIPMARVLLQDRRWRGLIHYVGSYASEPLTYIQSILSHRHDAPPDPQEALHADTFHATVKAWYFLTDVAADEGPFTYVPGSHRLTPERIAWEQGRSVRASVGDIDRLSARGSLRVEAAELPGLGLPPPRAFAVPANTLIVADTHGFHARGPSVRPSTRVEIWAYGRRNPFLPWTGFDPLGMPGIAERRIPFYWKAMNLLARWTPQPWADVGRKRPADE</sequence>
<evidence type="ECO:0000313" key="2">
    <source>
        <dbReference type="Proteomes" id="UP001169764"/>
    </source>
</evidence>
<dbReference type="EMBL" id="JAUOTP010000002">
    <property type="protein sequence ID" value="MDO6413644.1"/>
    <property type="molecule type" value="Genomic_DNA"/>
</dbReference>
<organism evidence="1 2">
    <name type="scientific">Sphingomonas natans</name>
    <dbReference type="NCBI Taxonomy" id="3063330"/>
    <lineage>
        <taxon>Bacteria</taxon>
        <taxon>Pseudomonadati</taxon>
        <taxon>Pseudomonadota</taxon>
        <taxon>Alphaproteobacteria</taxon>
        <taxon>Sphingomonadales</taxon>
        <taxon>Sphingomonadaceae</taxon>
        <taxon>Sphingomonas</taxon>
    </lineage>
</organism>
<gene>
    <name evidence="1" type="ORF">Q4F19_04545</name>
</gene>
<keyword evidence="1" id="KW-0223">Dioxygenase</keyword>
<dbReference type="Proteomes" id="UP001169764">
    <property type="component" value="Unassembled WGS sequence"/>
</dbReference>
<name>A0ABT8Y5P9_9SPHN</name>
<dbReference type="Gene3D" id="2.60.120.620">
    <property type="entry name" value="q2cbj1_9rhob like domain"/>
    <property type="match status" value="1"/>
</dbReference>
<comment type="caution">
    <text evidence="1">The sequence shown here is derived from an EMBL/GenBank/DDBJ whole genome shotgun (WGS) entry which is preliminary data.</text>
</comment>
<evidence type="ECO:0000313" key="1">
    <source>
        <dbReference type="EMBL" id="MDO6413644.1"/>
    </source>
</evidence>
<dbReference type="Pfam" id="PF05721">
    <property type="entry name" value="PhyH"/>
    <property type="match status" value="1"/>
</dbReference>